<dbReference type="InterPro" id="IPR051554">
    <property type="entry name" value="Acetyltransferase_Eis"/>
</dbReference>
<comment type="caution">
    <text evidence="2">The sequence shown here is derived from an EMBL/GenBank/DDBJ whole genome shotgun (WGS) entry which is preliminary data.</text>
</comment>
<dbReference type="EC" id="2.3.1.-" evidence="2"/>
<keyword evidence="2" id="KW-0808">Transferase</keyword>
<dbReference type="InterPro" id="IPR016181">
    <property type="entry name" value="Acyl_CoA_acyltransferase"/>
</dbReference>
<feature type="domain" description="N-acetyltransferase" evidence="1">
    <location>
        <begin position="1"/>
        <end position="185"/>
    </location>
</feature>
<dbReference type="GO" id="GO:0016746">
    <property type="term" value="F:acyltransferase activity"/>
    <property type="evidence" value="ECO:0007669"/>
    <property type="project" value="UniProtKB-KW"/>
</dbReference>
<evidence type="ECO:0000313" key="3">
    <source>
        <dbReference type="Proteomes" id="UP001299546"/>
    </source>
</evidence>
<dbReference type="SUPFAM" id="SSF55718">
    <property type="entry name" value="SCP-like"/>
    <property type="match status" value="1"/>
</dbReference>
<dbReference type="RefSeq" id="WP_066731495.1">
    <property type="nucleotide sequence ID" value="NZ_JAJCIQ010000010.1"/>
</dbReference>
<dbReference type="Gene3D" id="3.40.630.30">
    <property type="match status" value="1"/>
</dbReference>
<gene>
    <name evidence="2" type="ORF">LIZ65_13345</name>
</gene>
<dbReference type="PROSITE" id="PS51186">
    <property type="entry name" value="GNAT"/>
    <property type="match status" value="1"/>
</dbReference>
<organism evidence="2 3">
    <name type="scientific">Bariatricus massiliensis</name>
    <dbReference type="NCBI Taxonomy" id="1745713"/>
    <lineage>
        <taxon>Bacteria</taxon>
        <taxon>Bacillati</taxon>
        <taxon>Bacillota</taxon>
        <taxon>Clostridia</taxon>
        <taxon>Lachnospirales</taxon>
        <taxon>Lachnospiraceae</taxon>
        <taxon>Bariatricus</taxon>
    </lineage>
</organism>
<accession>A0ABS8DIR1</accession>
<dbReference type="PANTHER" id="PTHR37817:SF1">
    <property type="entry name" value="N-ACETYLTRANSFERASE EIS"/>
    <property type="match status" value="1"/>
</dbReference>
<keyword evidence="3" id="KW-1185">Reference proteome</keyword>
<protein>
    <submittedName>
        <fullName evidence="2">GNAT family N-acetyltransferase</fullName>
        <ecNumber evidence="2">2.3.1.-</ecNumber>
    </submittedName>
</protein>
<sequence>MILKRLKQSENLLTRPLWERVFDEDTQAFVEYYYTEKIKDNDIYVIETDGAIRSMIHLNPYVLHVGPREVAGRYIVGVATDILCRGQGYMTELLKKSMRDMYTAHLPFTFLMPADEKIYYPHHFRFIYAAEQWRISLCPDEETEQEIHAEPLLTNAMKASERAGNKIELRRAEKVDCKRMSEFAEYLLRDTCQVYAKRDRRYYERLLEEQISQKGGIMIAEEDDSIKGMFIYDDEAGFSVREPMTAPGYELVFEELGIRFEKQPKKKPIIMARLLHIETLLSCMVCWEEMNVKFWLVDPLIQENNKLFMIKGNCEHLVVRTKPAVKPEDDVQLISISALASILFGYKSLEAIEKEEQETFSDEFKGEMRKLVPLQNVFLNEIV</sequence>
<keyword evidence="2" id="KW-0012">Acyltransferase</keyword>
<dbReference type="Gene3D" id="3.30.1050.10">
    <property type="entry name" value="SCP2 sterol-binding domain"/>
    <property type="match status" value="1"/>
</dbReference>
<evidence type="ECO:0000313" key="2">
    <source>
        <dbReference type="EMBL" id="MCB7388270.1"/>
    </source>
</evidence>
<dbReference type="SUPFAM" id="SSF55729">
    <property type="entry name" value="Acyl-CoA N-acyltransferases (Nat)"/>
    <property type="match status" value="1"/>
</dbReference>
<dbReference type="EMBL" id="JAJCIS010000010">
    <property type="protein sequence ID" value="MCB7388270.1"/>
    <property type="molecule type" value="Genomic_DNA"/>
</dbReference>
<proteinExistence type="predicted"/>
<dbReference type="InterPro" id="IPR000182">
    <property type="entry name" value="GNAT_dom"/>
</dbReference>
<dbReference type="Proteomes" id="UP001299546">
    <property type="component" value="Unassembled WGS sequence"/>
</dbReference>
<dbReference type="PANTHER" id="PTHR37817">
    <property type="entry name" value="N-ACETYLTRANSFERASE EIS"/>
    <property type="match status" value="1"/>
</dbReference>
<evidence type="ECO:0000259" key="1">
    <source>
        <dbReference type="PROSITE" id="PS51186"/>
    </source>
</evidence>
<name>A0ABS8DIR1_9FIRM</name>
<dbReference type="Pfam" id="PF13527">
    <property type="entry name" value="Acetyltransf_9"/>
    <property type="match status" value="1"/>
</dbReference>
<reference evidence="2 3" key="1">
    <citation type="submission" date="2021-10" db="EMBL/GenBank/DDBJ databases">
        <title>Collection of gut derived symbiotic bacterial strains cultured from healthy donors.</title>
        <authorList>
            <person name="Lin H."/>
            <person name="Littmann E."/>
            <person name="Kohout C."/>
            <person name="Pamer E.G."/>
        </authorList>
    </citation>
    <scope>NUCLEOTIDE SEQUENCE [LARGE SCALE GENOMIC DNA]</scope>
    <source>
        <strain evidence="2 3">DFI.1.165</strain>
    </source>
</reference>
<dbReference type="InterPro" id="IPR036527">
    <property type="entry name" value="SCP2_sterol-bd_dom_sf"/>
</dbReference>